<dbReference type="Pfam" id="PF04246">
    <property type="entry name" value="RseC_MucC"/>
    <property type="match status" value="1"/>
</dbReference>
<feature type="transmembrane region" description="Helical" evidence="1">
    <location>
        <begin position="108"/>
        <end position="128"/>
    </location>
</feature>
<gene>
    <name evidence="2" type="ORF">PSI9734_00421</name>
</gene>
<evidence type="ECO:0000313" key="3">
    <source>
        <dbReference type="Proteomes" id="UP000481517"/>
    </source>
</evidence>
<sequence>MIRELATVQAIEGDILKVTTELKSGCSGCEQQSHCGAGIISKAFSDRRAEFSVNKPHGVEVAVGEQIELLLPEQMLTRASLLIYGLPLFALLGTAIIAQFMFGVSEGIAILLSLGGFAASFWALKHWFQMRDLKVSKLLQVQQMH</sequence>
<evidence type="ECO:0008006" key="4">
    <source>
        <dbReference type="Google" id="ProtNLM"/>
    </source>
</evidence>
<organism evidence="2 3">
    <name type="scientific">Pseudidiomarina piscicola</name>
    <dbReference type="NCBI Taxonomy" id="2614830"/>
    <lineage>
        <taxon>Bacteria</taxon>
        <taxon>Pseudomonadati</taxon>
        <taxon>Pseudomonadota</taxon>
        <taxon>Gammaproteobacteria</taxon>
        <taxon>Alteromonadales</taxon>
        <taxon>Idiomarinaceae</taxon>
        <taxon>Pseudidiomarina</taxon>
    </lineage>
</organism>
<dbReference type="Proteomes" id="UP000481517">
    <property type="component" value="Unassembled WGS sequence"/>
</dbReference>
<dbReference type="EMBL" id="CADCXY010000001">
    <property type="protein sequence ID" value="CAB0149843.1"/>
    <property type="molecule type" value="Genomic_DNA"/>
</dbReference>
<feature type="transmembrane region" description="Helical" evidence="1">
    <location>
        <begin position="81"/>
        <end position="102"/>
    </location>
</feature>
<evidence type="ECO:0000313" key="2">
    <source>
        <dbReference type="EMBL" id="CAB0149843.1"/>
    </source>
</evidence>
<dbReference type="AlphaFoldDB" id="A0A6S6WTF5"/>
<dbReference type="RefSeq" id="WP_173919453.1">
    <property type="nucleotide sequence ID" value="NZ_CADCXY010000001.1"/>
</dbReference>
<dbReference type="InterPro" id="IPR007359">
    <property type="entry name" value="SigmaE_reg_RseC_MucC"/>
</dbReference>
<proteinExistence type="predicted"/>
<accession>A0A6S6WTF5</accession>
<keyword evidence="1" id="KW-0472">Membrane</keyword>
<reference evidence="2 3" key="1">
    <citation type="submission" date="2020-02" db="EMBL/GenBank/DDBJ databases">
        <authorList>
            <person name="Rodrigo-Torres L."/>
            <person name="Arahal R. D."/>
            <person name="Lucena T."/>
        </authorList>
    </citation>
    <scope>NUCLEOTIDE SEQUENCE [LARGE SCALE GENOMIC DNA]</scope>
    <source>
        <strain evidence="2 3">CECT 9734</strain>
    </source>
</reference>
<dbReference type="PIRSF" id="PIRSF004923">
    <property type="entry name" value="RseC"/>
    <property type="match status" value="1"/>
</dbReference>
<keyword evidence="1" id="KW-1133">Transmembrane helix</keyword>
<name>A0A6S6WTF5_9GAMM</name>
<dbReference type="PANTHER" id="PTHR35867:SF1">
    <property type="entry name" value="PROTEIN RSEC"/>
    <property type="match status" value="1"/>
</dbReference>
<dbReference type="PANTHER" id="PTHR35867">
    <property type="entry name" value="PROTEIN RSEC"/>
    <property type="match status" value="1"/>
</dbReference>
<evidence type="ECO:0000256" key="1">
    <source>
        <dbReference type="SAM" id="Phobius"/>
    </source>
</evidence>
<protein>
    <recommendedName>
        <fullName evidence="4">SoxR reducing system protein RseC</fullName>
    </recommendedName>
</protein>
<dbReference type="InterPro" id="IPR026268">
    <property type="entry name" value="RseC"/>
</dbReference>
<keyword evidence="1" id="KW-0812">Transmembrane</keyword>
<keyword evidence="3" id="KW-1185">Reference proteome</keyword>